<feature type="non-terminal residue" evidence="2">
    <location>
        <position position="1"/>
    </location>
</feature>
<evidence type="ECO:0000313" key="3">
    <source>
        <dbReference type="Proteomes" id="UP001357485"/>
    </source>
</evidence>
<dbReference type="InterPro" id="IPR002218">
    <property type="entry name" value="MnmG-rel"/>
</dbReference>
<dbReference type="PANTHER" id="PTHR11806:SF0">
    <property type="entry name" value="PROTEIN MTO1 HOMOLOG, MITOCHONDRIAL"/>
    <property type="match status" value="1"/>
</dbReference>
<dbReference type="InterPro" id="IPR026904">
    <property type="entry name" value="MnmG_C"/>
</dbReference>
<protein>
    <submittedName>
        <fullName evidence="2">Mitochondrial Translation Optimization</fullName>
    </submittedName>
</protein>
<name>A0ABR0JTA9_9PEZI</name>
<dbReference type="Proteomes" id="UP001357485">
    <property type="component" value="Unassembled WGS sequence"/>
</dbReference>
<evidence type="ECO:0000313" key="2">
    <source>
        <dbReference type="EMBL" id="KAK5070681.1"/>
    </source>
</evidence>
<comment type="caution">
    <text evidence="2">The sequence shown here is derived from an EMBL/GenBank/DDBJ whole genome shotgun (WGS) entry which is preliminary data.</text>
</comment>
<dbReference type="Gene3D" id="1.10.150.570">
    <property type="entry name" value="GidA associated domain, C-terminal subdomain"/>
    <property type="match status" value="1"/>
</dbReference>
<evidence type="ECO:0000259" key="1">
    <source>
        <dbReference type="SMART" id="SM01228"/>
    </source>
</evidence>
<reference evidence="2 3" key="1">
    <citation type="submission" date="2023-08" db="EMBL/GenBank/DDBJ databases">
        <title>Black Yeasts Isolated from many extreme environments.</title>
        <authorList>
            <person name="Coleine C."/>
            <person name="Stajich J.E."/>
            <person name="Selbmann L."/>
        </authorList>
    </citation>
    <scope>NUCLEOTIDE SEQUENCE [LARGE SCALE GENOMIC DNA]</scope>
    <source>
        <strain evidence="2 3">CCFEE 536</strain>
    </source>
</reference>
<dbReference type="Pfam" id="PF13932">
    <property type="entry name" value="SAM_GIDA_C"/>
    <property type="match status" value="1"/>
</dbReference>
<dbReference type="SMART" id="SM01228">
    <property type="entry name" value="GIDA_assoc_3"/>
    <property type="match status" value="1"/>
</dbReference>
<sequence length="100" mass="11079">PRVRARVDIEGVYAPYVAQQAAEMRVFAKDESLRLPADLDYAAIHGLSAEEKALLAATRPESVGQARRIEGVTPTGALRLLAFVKAERRDRGRERAFEDT</sequence>
<dbReference type="InterPro" id="IPR044920">
    <property type="entry name" value="MnmG_C_subdom_sf"/>
</dbReference>
<dbReference type="InterPro" id="IPR047001">
    <property type="entry name" value="MnmG_C_subdom"/>
</dbReference>
<gene>
    <name evidence="2" type="primary">MTO1_2</name>
    <name evidence="2" type="ORF">LTR16_009328</name>
</gene>
<feature type="domain" description="tRNA uridine 5-carboxymethylaminomethyl modification enzyme C-terminal subdomain" evidence="1">
    <location>
        <begin position="11"/>
        <end position="82"/>
    </location>
</feature>
<accession>A0ABR0JTA9</accession>
<dbReference type="EMBL" id="JAVRRA010027031">
    <property type="protein sequence ID" value="KAK5070681.1"/>
    <property type="molecule type" value="Genomic_DNA"/>
</dbReference>
<proteinExistence type="predicted"/>
<organism evidence="2 3">
    <name type="scientific">Cryomyces antarcticus</name>
    <dbReference type="NCBI Taxonomy" id="329879"/>
    <lineage>
        <taxon>Eukaryota</taxon>
        <taxon>Fungi</taxon>
        <taxon>Dikarya</taxon>
        <taxon>Ascomycota</taxon>
        <taxon>Pezizomycotina</taxon>
        <taxon>Dothideomycetes</taxon>
        <taxon>Dothideomycetes incertae sedis</taxon>
        <taxon>Cryomyces</taxon>
    </lineage>
</organism>
<dbReference type="PANTHER" id="PTHR11806">
    <property type="entry name" value="GLUCOSE INHIBITED DIVISION PROTEIN A"/>
    <property type="match status" value="1"/>
</dbReference>
<feature type="non-terminal residue" evidence="2">
    <location>
        <position position="100"/>
    </location>
</feature>
<keyword evidence="3" id="KW-1185">Reference proteome</keyword>